<gene>
    <name evidence="5" type="ORF">RRU01S_24_01880</name>
</gene>
<dbReference type="PIRSF" id="PIRSF002741">
    <property type="entry name" value="MppA"/>
    <property type="match status" value="1"/>
</dbReference>
<accession>A0A081D064</accession>
<evidence type="ECO:0000256" key="1">
    <source>
        <dbReference type="ARBA" id="ARBA00004418"/>
    </source>
</evidence>
<dbReference type="GeneID" id="1137396"/>
<dbReference type="GO" id="GO:0030288">
    <property type="term" value="C:outer membrane-bounded periplasmic space"/>
    <property type="evidence" value="ECO:0007669"/>
    <property type="project" value="UniProtKB-ARBA"/>
</dbReference>
<dbReference type="Proteomes" id="UP000028701">
    <property type="component" value="Unassembled WGS sequence"/>
</dbReference>
<dbReference type="SUPFAM" id="SSF53850">
    <property type="entry name" value="Periplasmic binding protein-like II"/>
    <property type="match status" value="1"/>
</dbReference>
<comment type="similarity">
    <text evidence="2">Belongs to the bacterial solute-binding protein 5 family.</text>
</comment>
<dbReference type="RefSeq" id="WP_010974864.1">
    <property type="nucleotide sequence ID" value="NZ_BBJU01000024.1"/>
</dbReference>
<dbReference type="AlphaFoldDB" id="A0A081D064"/>
<dbReference type="GO" id="GO:0043190">
    <property type="term" value="C:ATP-binding cassette (ABC) transporter complex"/>
    <property type="evidence" value="ECO:0007669"/>
    <property type="project" value="InterPro"/>
</dbReference>
<dbReference type="PANTHER" id="PTHR30290">
    <property type="entry name" value="PERIPLASMIC BINDING COMPONENT OF ABC TRANSPORTER"/>
    <property type="match status" value="1"/>
</dbReference>
<proteinExistence type="inferred from homology"/>
<keyword evidence="3" id="KW-0732">Signal</keyword>
<dbReference type="OrthoDB" id="9803988at2"/>
<name>A0A081D064_9HYPH</name>
<dbReference type="EMBL" id="BBJU01000024">
    <property type="protein sequence ID" value="GAK72310.1"/>
    <property type="molecule type" value="Genomic_DNA"/>
</dbReference>
<dbReference type="InterPro" id="IPR039424">
    <property type="entry name" value="SBP_5"/>
</dbReference>
<comment type="caution">
    <text evidence="5">The sequence shown here is derived from an EMBL/GenBank/DDBJ whole genome shotgun (WGS) entry which is preliminary data.</text>
</comment>
<evidence type="ECO:0000313" key="5">
    <source>
        <dbReference type="EMBL" id="GAK72310.1"/>
    </source>
</evidence>
<evidence type="ECO:0000259" key="4">
    <source>
        <dbReference type="Pfam" id="PF00496"/>
    </source>
</evidence>
<dbReference type="InterPro" id="IPR000914">
    <property type="entry name" value="SBP_5_dom"/>
</dbReference>
<dbReference type="PANTHER" id="PTHR30290:SF38">
    <property type="entry name" value="D,D-DIPEPTIDE-BINDING PERIPLASMIC PROTEIN DDPA-RELATED"/>
    <property type="match status" value="1"/>
</dbReference>
<dbReference type="Gene3D" id="3.40.190.10">
    <property type="entry name" value="Periplasmic binding protein-like II"/>
    <property type="match status" value="1"/>
</dbReference>
<dbReference type="InterPro" id="IPR030678">
    <property type="entry name" value="Peptide/Ni-bd"/>
</dbReference>
<sequence>MIKLSRRTFNAALGIGALGTAIPGISFAQTTPVRGGTARIVAASEPAMLIELFQNTGNAGVGSRVIEGLLKVSFDRTFKPHLAESWDISADGKTYTFHLRPGIKWHDGQPFTSADVAFSLLTLKETHPRRRVTFASLEKIDTPDPLTVVAQFKTPVPFLLPALSGIASPIIPKHLYEETDIRANPYNAKPIGTGPYVFKEWERGSHILLERNPDYWIKDLPLLDAVVTRFIVDVSARGAAFEAGDVDVGYHTPVPLDEIKRLGDDPRFGVETRGYELEGSLNQLFFRLDHPILSDLRVRQAFAHAINIDDYIRLVWKGYAVPSPTAIAPSMAEYHDPSIGFYAFDKAKAEALLDEAGHKRGGDGKRFALRLTYNPVYGPTRVGAEFLRSAFGDIGVDVAIQSYDYATYIKSVYTDAAFDIDLQHLANGYDPTDGIQRGYWSKNIKKGVPWSNHSGYSNAEVDEIFEKGSIEIDPAKRKEYFVRFQHILHRDLPAVNLVQFQNLTLYRKTLHNHTEDSSGHSVDFAAAWLGS</sequence>
<evidence type="ECO:0000256" key="3">
    <source>
        <dbReference type="ARBA" id="ARBA00022729"/>
    </source>
</evidence>
<reference evidence="5 6" key="1">
    <citation type="submission" date="2014-08" db="EMBL/GenBank/DDBJ databases">
        <title>Whole genome shotgun sequence of Rhizobium rubi NBRC 13261.</title>
        <authorList>
            <person name="Katano-Makiyama Y."/>
            <person name="Hosoyama A."/>
            <person name="Hashimoto M."/>
            <person name="Hosoyama Y."/>
            <person name="Noguchi M."/>
            <person name="Tsuchikane K."/>
            <person name="Uohara A."/>
            <person name="Ohji S."/>
            <person name="Ichikawa N."/>
            <person name="Kimura A."/>
            <person name="Yamazoe A."/>
            <person name="Fujita N."/>
        </authorList>
    </citation>
    <scope>NUCLEOTIDE SEQUENCE [LARGE SCALE GENOMIC DNA]</scope>
    <source>
        <strain evidence="5 6">NBRC 13261</strain>
    </source>
</reference>
<protein>
    <submittedName>
        <fullName evidence="5">Putative ABC transporter substrate-binding protein</fullName>
    </submittedName>
</protein>
<dbReference type="GO" id="GO:0015833">
    <property type="term" value="P:peptide transport"/>
    <property type="evidence" value="ECO:0007669"/>
    <property type="project" value="TreeGrafter"/>
</dbReference>
<evidence type="ECO:0000256" key="2">
    <source>
        <dbReference type="ARBA" id="ARBA00005695"/>
    </source>
</evidence>
<dbReference type="GO" id="GO:1904680">
    <property type="term" value="F:peptide transmembrane transporter activity"/>
    <property type="evidence" value="ECO:0007669"/>
    <property type="project" value="TreeGrafter"/>
</dbReference>
<organism evidence="5 6">
    <name type="scientific">Agrobacterium rubi TR3 = NBRC 13261</name>
    <dbReference type="NCBI Taxonomy" id="1368415"/>
    <lineage>
        <taxon>Bacteria</taxon>
        <taxon>Pseudomonadati</taxon>
        <taxon>Pseudomonadota</taxon>
        <taxon>Alphaproteobacteria</taxon>
        <taxon>Hyphomicrobiales</taxon>
        <taxon>Rhizobiaceae</taxon>
        <taxon>Rhizobium/Agrobacterium group</taxon>
        <taxon>Agrobacterium</taxon>
    </lineage>
</organism>
<dbReference type="CDD" id="cd08517">
    <property type="entry name" value="PBP2_NikA_DppA_OppA_like_13"/>
    <property type="match status" value="1"/>
</dbReference>
<dbReference type="Gene3D" id="3.10.105.10">
    <property type="entry name" value="Dipeptide-binding Protein, Domain 3"/>
    <property type="match status" value="1"/>
</dbReference>
<dbReference type="Pfam" id="PF00496">
    <property type="entry name" value="SBP_bac_5"/>
    <property type="match status" value="1"/>
</dbReference>
<dbReference type="eggNOG" id="COG0747">
    <property type="taxonomic scope" value="Bacteria"/>
</dbReference>
<evidence type="ECO:0000313" key="6">
    <source>
        <dbReference type="Proteomes" id="UP000028701"/>
    </source>
</evidence>
<comment type="subcellular location">
    <subcellularLocation>
        <location evidence="1">Periplasm</location>
    </subcellularLocation>
</comment>
<feature type="domain" description="Solute-binding protein family 5" evidence="4">
    <location>
        <begin position="78"/>
        <end position="443"/>
    </location>
</feature>